<sequence>MHVLKQGSLQDSTQSSLVPGKPKASQPLPVKKPYTRKLLDRDAPDPNESPSLPQDYYAVPPLTPAIAWAATARKPLQPMSTFDSFMALTVVVLLMVLLFMGFFSIYIRRFTEENVLELCQVGEWRGDEKEKRRRREEEYVVTGALSLSMIRRSSVAADGGRVWCMGRVRWKEIEERNQINGAFCLCSRPVRARGHKPVRRRVNRSIEPTRPR</sequence>
<keyword evidence="4" id="KW-1185">Reference proteome</keyword>
<feature type="transmembrane region" description="Helical" evidence="2">
    <location>
        <begin position="85"/>
        <end position="107"/>
    </location>
</feature>
<protein>
    <submittedName>
        <fullName evidence="3">Uncharacterized protein</fullName>
    </submittedName>
</protein>
<evidence type="ECO:0000256" key="2">
    <source>
        <dbReference type="SAM" id="Phobius"/>
    </source>
</evidence>
<evidence type="ECO:0000313" key="4">
    <source>
        <dbReference type="Proteomes" id="UP000607653"/>
    </source>
</evidence>
<gene>
    <name evidence="3" type="ORF">HUJ06_029609</name>
</gene>
<feature type="compositionally biased region" description="Polar residues" evidence="1">
    <location>
        <begin position="7"/>
        <end position="17"/>
    </location>
</feature>
<dbReference type="Proteomes" id="UP000607653">
    <property type="component" value="Unassembled WGS sequence"/>
</dbReference>
<dbReference type="AlphaFoldDB" id="A0A822Y9A0"/>
<dbReference type="EMBL" id="DUZY01000002">
    <property type="protein sequence ID" value="DAD28141.1"/>
    <property type="molecule type" value="Genomic_DNA"/>
</dbReference>
<feature type="region of interest" description="Disordered" evidence="1">
    <location>
        <begin position="1"/>
        <end position="56"/>
    </location>
</feature>
<proteinExistence type="predicted"/>
<evidence type="ECO:0000313" key="3">
    <source>
        <dbReference type="EMBL" id="DAD28141.1"/>
    </source>
</evidence>
<comment type="caution">
    <text evidence="3">The sequence shown here is derived from an EMBL/GenBank/DDBJ whole genome shotgun (WGS) entry which is preliminary data.</text>
</comment>
<keyword evidence="2" id="KW-0812">Transmembrane</keyword>
<keyword evidence="2" id="KW-0472">Membrane</keyword>
<name>A0A822Y9A0_NELNU</name>
<evidence type="ECO:0000256" key="1">
    <source>
        <dbReference type="SAM" id="MobiDB-lite"/>
    </source>
</evidence>
<keyword evidence="2" id="KW-1133">Transmembrane helix</keyword>
<accession>A0A822Y9A0</accession>
<organism evidence="3 4">
    <name type="scientific">Nelumbo nucifera</name>
    <name type="common">Sacred lotus</name>
    <dbReference type="NCBI Taxonomy" id="4432"/>
    <lineage>
        <taxon>Eukaryota</taxon>
        <taxon>Viridiplantae</taxon>
        <taxon>Streptophyta</taxon>
        <taxon>Embryophyta</taxon>
        <taxon>Tracheophyta</taxon>
        <taxon>Spermatophyta</taxon>
        <taxon>Magnoliopsida</taxon>
        <taxon>Proteales</taxon>
        <taxon>Nelumbonaceae</taxon>
        <taxon>Nelumbo</taxon>
    </lineage>
</organism>
<reference evidence="3 4" key="1">
    <citation type="journal article" date="2020" name="Mol. Biol. Evol.">
        <title>Distinct Expression and Methylation Patterns for Genes with Different Fates following a Single Whole-Genome Duplication in Flowering Plants.</title>
        <authorList>
            <person name="Shi T."/>
            <person name="Rahmani R.S."/>
            <person name="Gugger P.F."/>
            <person name="Wang M."/>
            <person name="Li H."/>
            <person name="Zhang Y."/>
            <person name="Li Z."/>
            <person name="Wang Q."/>
            <person name="Van de Peer Y."/>
            <person name="Marchal K."/>
            <person name="Chen J."/>
        </authorList>
    </citation>
    <scope>NUCLEOTIDE SEQUENCE [LARGE SCALE GENOMIC DNA]</scope>
    <source>
        <tissue evidence="3">Leaf</tissue>
    </source>
</reference>